<feature type="transmembrane region" description="Helical" evidence="1">
    <location>
        <begin position="33"/>
        <end position="52"/>
    </location>
</feature>
<evidence type="ECO:0000256" key="1">
    <source>
        <dbReference type="SAM" id="Phobius"/>
    </source>
</evidence>
<dbReference type="NCBIfam" id="NF041646">
    <property type="entry name" value="VC0807_fam"/>
    <property type="match status" value="1"/>
</dbReference>
<organism evidence="2 3">
    <name type="scientific">Streptomyces thermoviolaceus subsp. thermoviolaceus</name>
    <dbReference type="NCBI Taxonomy" id="66860"/>
    <lineage>
        <taxon>Bacteria</taxon>
        <taxon>Bacillati</taxon>
        <taxon>Actinomycetota</taxon>
        <taxon>Actinomycetes</taxon>
        <taxon>Kitasatosporales</taxon>
        <taxon>Streptomycetaceae</taxon>
        <taxon>Streptomyces</taxon>
    </lineage>
</organism>
<accession>A0ABX0YUW8</accession>
<keyword evidence="1" id="KW-1133">Transmembrane helix</keyword>
<proteinExistence type="predicted"/>
<feature type="transmembrane region" description="Helical" evidence="1">
    <location>
        <begin position="151"/>
        <end position="171"/>
    </location>
</feature>
<feature type="transmembrane region" description="Helical" evidence="1">
    <location>
        <begin position="9"/>
        <end position="27"/>
    </location>
</feature>
<keyword evidence="1" id="KW-0472">Membrane</keyword>
<gene>
    <name evidence="2" type="ORF">HCJ95_11545</name>
</gene>
<keyword evidence="3" id="KW-1185">Reference proteome</keyword>
<evidence type="ECO:0000313" key="2">
    <source>
        <dbReference type="EMBL" id="NJP14910.1"/>
    </source>
</evidence>
<comment type="caution">
    <text evidence="2">The sequence shown here is derived from an EMBL/GenBank/DDBJ whole genome shotgun (WGS) entry which is preliminary data.</text>
</comment>
<feature type="transmembrane region" description="Helical" evidence="1">
    <location>
        <begin position="59"/>
        <end position="80"/>
    </location>
</feature>
<protein>
    <submittedName>
        <fullName evidence="2">Uncharacterized protein</fullName>
    </submittedName>
</protein>
<feature type="transmembrane region" description="Helical" evidence="1">
    <location>
        <begin position="92"/>
        <end position="109"/>
    </location>
</feature>
<keyword evidence="1" id="KW-0812">Transmembrane</keyword>
<feature type="transmembrane region" description="Helical" evidence="1">
    <location>
        <begin position="177"/>
        <end position="200"/>
    </location>
</feature>
<name>A0ABX0YUW8_STRTL</name>
<dbReference type="EMBL" id="JAATEL010000010">
    <property type="protein sequence ID" value="NJP14910.1"/>
    <property type="molecule type" value="Genomic_DNA"/>
</dbReference>
<dbReference type="Proteomes" id="UP000635996">
    <property type="component" value="Unassembled WGS sequence"/>
</dbReference>
<dbReference type="RefSeq" id="WP_168131506.1">
    <property type="nucleotide sequence ID" value="NZ_BMVZ01000014.1"/>
</dbReference>
<evidence type="ECO:0000313" key="3">
    <source>
        <dbReference type="Proteomes" id="UP000635996"/>
    </source>
</evidence>
<sequence length="229" mass="24196">MTTNRKRGNLVPLLVDVAVPVGGYYLLKDAVGLSTLAALGWSSAVPALRIVWSAVRERTLNALAALILFVNVVGVLLSTVTGDPRLMLAKDSGVSSAIGIGVLVSVMLGRPMMSEVMKPWLVQGDAERDAAWRRLRAHSVPFRRAERTFSLVWGVALLGECVVRVVGAYTLPVDTMVWLGTVILAVSMALAFFVSGAIAARPMARMVIAETEAARTTASPVAGTPANAG</sequence>
<reference evidence="2 3" key="1">
    <citation type="submission" date="2020-03" db="EMBL/GenBank/DDBJ databases">
        <title>WGS of actinomycetes isolated from Thailand.</title>
        <authorList>
            <person name="Thawai C."/>
        </authorList>
    </citation>
    <scope>NUCLEOTIDE SEQUENCE [LARGE SCALE GENOMIC DNA]</scope>
    <source>
        <strain evidence="2 3">NBRC 13905</strain>
    </source>
</reference>